<feature type="active site" description="Proton donor/acceptor" evidence="3">
    <location>
        <position position="137"/>
    </location>
</feature>
<gene>
    <name evidence="5" type="ORF">FHS77_003220</name>
</gene>
<dbReference type="InterPro" id="IPR036237">
    <property type="entry name" value="Xyl_isomerase-like_sf"/>
</dbReference>
<dbReference type="GO" id="GO:0046487">
    <property type="term" value="P:glyoxylate metabolic process"/>
    <property type="evidence" value="ECO:0007669"/>
    <property type="project" value="TreeGrafter"/>
</dbReference>
<dbReference type="EMBL" id="JACIIU010000054">
    <property type="protein sequence ID" value="MBB6262638.1"/>
    <property type="molecule type" value="Genomic_DNA"/>
</dbReference>
<dbReference type="InterPro" id="IPR013022">
    <property type="entry name" value="Xyl_isomerase-like_TIM-brl"/>
</dbReference>
<dbReference type="Gene3D" id="3.20.20.150">
    <property type="entry name" value="Divalent-metal-dependent TIM barrel enzymes"/>
    <property type="match status" value="1"/>
</dbReference>
<reference evidence="5 6" key="1">
    <citation type="submission" date="2020-08" db="EMBL/GenBank/DDBJ databases">
        <title>Genomic Encyclopedia of Type Strains, Phase IV (KMG-IV): sequencing the most valuable type-strain genomes for metagenomic binning, comparative biology and taxonomic classification.</title>
        <authorList>
            <person name="Goeker M."/>
        </authorList>
    </citation>
    <scope>NUCLEOTIDE SEQUENCE [LARGE SCALE GENOMIC DNA]</scope>
    <source>
        <strain evidence="5 6">DSM 22336</strain>
    </source>
</reference>
<organism evidence="5 6">
    <name type="scientific">Paenochrobactrum gallinarii</name>
    <dbReference type="NCBI Taxonomy" id="643673"/>
    <lineage>
        <taxon>Bacteria</taxon>
        <taxon>Pseudomonadati</taxon>
        <taxon>Pseudomonadota</taxon>
        <taxon>Alphaproteobacteria</taxon>
        <taxon>Hyphomicrobiales</taxon>
        <taxon>Brucellaceae</taxon>
        <taxon>Paenochrobactrum</taxon>
    </lineage>
</organism>
<dbReference type="PIRSF" id="PIRSF006241">
    <property type="entry name" value="HyI"/>
    <property type="match status" value="1"/>
</dbReference>
<keyword evidence="5" id="KW-0670">Pyruvate</keyword>
<dbReference type="InterPro" id="IPR026040">
    <property type="entry name" value="HyI-like"/>
</dbReference>
<evidence type="ECO:0000256" key="3">
    <source>
        <dbReference type="PIRSR" id="PIRSR006241-50"/>
    </source>
</evidence>
<name>A0A841M938_9HYPH</name>
<evidence type="ECO:0000313" key="6">
    <source>
        <dbReference type="Proteomes" id="UP000555393"/>
    </source>
</evidence>
<feature type="active site" description="Proton donor/acceptor" evidence="3">
    <location>
        <position position="234"/>
    </location>
</feature>
<evidence type="ECO:0000313" key="5">
    <source>
        <dbReference type="EMBL" id="MBB6262638.1"/>
    </source>
</evidence>
<comment type="similarity">
    <text evidence="2">Belongs to the hyi family.</text>
</comment>
<dbReference type="InterPro" id="IPR050417">
    <property type="entry name" value="Sugar_Epim/Isomerase"/>
</dbReference>
<evidence type="ECO:0000256" key="2">
    <source>
        <dbReference type="PIRNR" id="PIRNR006241"/>
    </source>
</evidence>
<dbReference type="GO" id="GO:0008903">
    <property type="term" value="F:hydroxypyruvate isomerase activity"/>
    <property type="evidence" value="ECO:0007669"/>
    <property type="project" value="UniProtKB-EC"/>
</dbReference>
<evidence type="ECO:0000256" key="1">
    <source>
        <dbReference type="ARBA" id="ARBA00023235"/>
    </source>
</evidence>
<accession>A0A841M938</accession>
<dbReference type="PANTHER" id="PTHR43489:SF6">
    <property type="entry name" value="HYDROXYPYRUVATE ISOMERASE-RELATED"/>
    <property type="match status" value="1"/>
</dbReference>
<dbReference type="Pfam" id="PF01261">
    <property type="entry name" value="AP_endonuc_2"/>
    <property type="match status" value="1"/>
</dbReference>
<dbReference type="PANTHER" id="PTHR43489">
    <property type="entry name" value="ISOMERASE"/>
    <property type="match status" value="1"/>
</dbReference>
<evidence type="ECO:0000259" key="4">
    <source>
        <dbReference type="Pfam" id="PF01261"/>
    </source>
</evidence>
<dbReference type="FunFam" id="3.20.20.150:FF:000007">
    <property type="entry name" value="Hydroxypyruvate isomerase"/>
    <property type="match status" value="1"/>
</dbReference>
<proteinExistence type="inferred from homology"/>
<sequence length="256" mass="28133">MIQFSANLGFLWSDLTLPAAVHAAHRAGFAAVECHWPYNVQAQELRTALQATGLSMLGLNTLRGKKGESGLTALPGRQQEARAAIDQAIQYAVQIDCKSVHVMAGISAGDAAEQTYFANLDYACYIAKPYGITILIEPLNNYDAPGYFLTTADQAAKIIRAIAHDNLKMMFDCYHLQITQGNITRALQKHLPLIGHIQIAAIPDRGPPDHGELNYQHLYQTLTDLGWDRPLGAEYLPNGPTEASLRWLHKASVDEI</sequence>
<dbReference type="EC" id="5.3.1.22" evidence="5"/>
<dbReference type="AlphaFoldDB" id="A0A841M938"/>
<feature type="domain" description="Xylose isomerase-like TIM barrel" evidence="4">
    <location>
        <begin position="22"/>
        <end position="250"/>
    </location>
</feature>
<dbReference type="SUPFAM" id="SSF51658">
    <property type="entry name" value="Xylose isomerase-like"/>
    <property type="match status" value="1"/>
</dbReference>
<dbReference type="RefSeq" id="WP_184224846.1">
    <property type="nucleotide sequence ID" value="NZ_JACIIU010000054.1"/>
</dbReference>
<dbReference type="Proteomes" id="UP000555393">
    <property type="component" value="Unassembled WGS sequence"/>
</dbReference>
<keyword evidence="1 2" id="KW-0413">Isomerase</keyword>
<protein>
    <submittedName>
        <fullName evidence="5">Hydroxypyruvate isomerase</fullName>
        <ecNumber evidence="5">5.3.1.22</ecNumber>
    </submittedName>
</protein>
<keyword evidence="6" id="KW-1185">Reference proteome</keyword>
<comment type="caution">
    <text evidence="5">The sequence shown here is derived from an EMBL/GenBank/DDBJ whole genome shotgun (WGS) entry which is preliminary data.</text>
</comment>